<proteinExistence type="inferred from homology"/>
<reference evidence="12 13" key="1">
    <citation type="submission" date="2016-10" db="EMBL/GenBank/DDBJ databases">
        <title>The whole genome sequencing and assembly of Aeribacillus pallidus KCTC3564 strain.</title>
        <authorList>
            <person name="Lee Y.-J."/>
            <person name="Park M.-K."/>
            <person name="Yi H."/>
            <person name="Bahn Y.-S."/>
            <person name="Kim J.F."/>
            <person name="Lee D.-W."/>
        </authorList>
    </citation>
    <scope>NUCLEOTIDE SEQUENCE [LARGE SCALE GENOMIC DNA]</scope>
    <source>
        <strain evidence="12 13">KCTC3564</strain>
    </source>
</reference>
<comment type="similarity">
    <text evidence="2 6">Belongs to the AlaDH/PNT family.</text>
</comment>
<dbReference type="RefSeq" id="WP_094244413.1">
    <property type="nucleotide sequence ID" value="NZ_CP017703.1"/>
</dbReference>
<dbReference type="GO" id="GO:0000286">
    <property type="term" value="F:alanine dehydrogenase activity"/>
    <property type="evidence" value="ECO:0007669"/>
    <property type="project" value="UniProtKB-UniRule"/>
</dbReference>
<feature type="binding site" evidence="9">
    <location>
        <position position="202"/>
    </location>
    <ligand>
        <name>NAD(+)</name>
        <dbReference type="ChEBI" id="CHEBI:57540"/>
    </ligand>
</feature>
<keyword evidence="4 6" id="KW-0560">Oxidoreductase</keyword>
<feature type="binding site" evidence="9">
    <location>
        <position position="219"/>
    </location>
    <ligand>
        <name>NAD(+)</name>
        <dbReference type="ChEBI" id="CHEBI:57540"/>
    </ligand>
</feature>
<dbReference type="FunFam" id="3.40.50.720:FF:000049">
    <property type="entry name" value="Alanine dehydrogenase"/>
    <property type="match status" value="1"/>
</dbReference>
<dbReference type="InterPro" id="IPR036291">
    <property type="entry name" value="NAD(P)-bd_dom_sf"/>
</dbReference>
<keyword evidence="9" id="KW-0547">Nucleotide-binding</keyword>
<comment type="pathway">
    <text evidence="1">Amino-acid degradation; L-alanine degradation via dehydrogenase pathway; NH(3) and pyruvate from L-alanine: step 1/1.</text>
</comment>
<dbReference type="Pfam" id="PF05222">
    <property type="entry name" value="AlaDh_PNT_N"/>
    <property type="match status" value="1"/>
</dbReference>
<feature type="binding site" evidence="8">
    <location>
        <position position="15"/>
    </location>
    <ligand>
        <name>substrate</name>
    </ligand>
</feature>
<feature type="active site" description="Proton donor/acceptor" evidence="7">
    <location>
        <position position="269"/>
    </location>
</feature>
<dbReference type="GO" id="GO:0042853">
    <property type="term" value="P:L-alanine catabolic process"/>
    <property type="evidence" value="ECO:0007669"/>
    <property type="project" value="UniProtKB-UniPathway"/>
</dbReference>
<dbReference type="SMART" id="SM01003">
    <property type="entry name" value="AlaDh_PNT_N"/>
    <property type="match status" value="1"/>
</dbReference>
<accession>A0A223E1B7</accession>
<evidence type="ECO:0000256" key="8">
    <source>
        <dbReference type="PIRSR" id="PIRSR000183-2"/>
    </source>
</evidence>
<protein>
    <recommendedName>
        <fullName evidence="3 6">Alanine dehydrogenase</fullName>
        <ecNumber evidence="3 6">1.4.1.1</ecNumber>
    </recommendedName>
</protein>
<feature type="binding site" evidence="8">
    <location>
        <position position="75"/>
    </location>
    <ligand>
        <name>substrate</name>
    </ligand>
</feature>
<keyword evidence="5 6" id="KW-0520">NAD</keyword>
<feature type="domain" description="Alanine dehydrogenase/pyridine nucleotide transhydrogenase N-terminal" evidence="11">
    <location>
        <begin position="4"/>
        <end position="136"/>
    </location>
</feature>
<feature type="binding site" evidence="9">
    <location>
        <position position="197"/>
    </location>
    <ligand>
        <name>NAD(+)</name>
        <dbReference type="ChEBI" id="CHEBI:57540"/>
    </ligand>
</feature>
<dbReference type="PIRSF" id="PIRSF000183">
    <property type="entry name" value="Alanine_dh"/>
    <property type="match status" value="1"/>
</dbReference>
<name>A0A223E1B7_9BACI</name>
<evidence type="ECO:0000256" key="7">
    <source>
        <dbReference type="PIRSR" id="PIRSR000183-1"/>
    </source>
</evidence>
<dbReference type="KEGG" id="apak:AP3564_01105"/>
<dbReference type="InterPro" id="IPR008143">
    <property type="entry name" value="Ala_DH/PNT_CS2"/>
</dbReference>
<evidence type="ECO:0000313" key="12">
    <source>
        <dbReference type="EMBL" id="ASS89047.1"/>
    </source>
</evidence>
<evidence type="ECO:0000256" key="1">
    <source>
        <dbReference type="ARBA" id="ARBA00005206"/>
    </source>
</evidence>
<dbReference type="SUPFAM" id="SSF52283">
    <property type="entry name" value="Formate/glycerate dehydrogenase catalytic domain-like"/>
    <property type="match status" value="1"/>
</dbReference>
<dbReference type="AlphaFoldDB" id="A0A223E1B7"/>
<dbReference type="Pfam" id="PF01262">
    <property type="entry name" value="AlaDh_PNT_C"/>
    <property type="match status" value="1"/>
</dbReference>
<gene>
    <name evidence="12" type="ORF">AP3564_01105</name>
</gene>
<dbReference type="Gene3D" id="3.40.50.720">
    <property type="entry name" value="NAD(P)-binding Rossmann-like Domain"/>
    <property type="match status" value="2"/>
</dbReference>
<evidence type="ECO:0000259" key="10">
    <source>
        <dbReference type="SMART" id="SM01002"/>
    </source>
</evidence>
<dbReference type="EMBL" id="CP017703">
    <property type="protein sequence ID" value="ASS89047.1"/>
    <property type="molecule type" value="Genomic_DNA"/>
</dbReference>
<evidence type="ECO:0000256" key="9">
    <source>
        <dbReference type="PIRSR" id="PIRSR000183-3"/>
    </source>
</evidence>
<dbReference type="InterPro" id="IPR007886">
    <property type="entry name" value="AlaDH/PNT_N"/>
</dbReference>
<dbReference type="CDD" id="cd05305">
    <property type="entry name" value="L-AlaDH"/>
    <property type="match status" value="1"/>
</dbReference>
<evidence type="ECO:0000313" key="13">
    <source>
        <dbReference type="Proteomes" id="UP000214606"/>
    </source>
</evidence>
<dbReference type="PANTHER" id="PTHR42795">
    <property type="entry name" value="ALANINE DEHYDROGENASE"/>
    <property type="match status" value="1"/>
</dbReference>
<feature type="domain" description="Alanine dehydrogenase/pyridine nucleotide transhydrogenase NAD(H)-binding" evidence="10">
    <location>
        <begin position="148"/>
        <end position="297"/>
    </location>
</feature>
<feature type="active site" description="Proton donor/acceptor" evidence="7">
    <location>
        <position position="96"/>
    </location>
</feature>
<dbReference type="SUPFAM" id="SSF51735">
    <property type="entry name" value="NAD(P)-binding Rossmann-fold domains"/>
    <property type="match status" value="1"/>
</dbReference>
<dbReference type="EC" id="1.4.1.1" evidence="3 6"/>
<dbReference type="Proteomes" id="UP000214606">
    <property type="component" value="Chromosome"/>
</dbReference>
<dbReference type="GO" id="GO:0000166">
    <property type="term" value="F:nucleotide binding"/>
    <property type="evidence" value="ECO:0007669"/>
    <property type="project" value="UniProtKB-KW"/>
</dbReference>
<evidence type="ECO:0000256" key="4">
    <source>
        <dbReference type="ARBA" id="ARBA00023002"/>
    </source>
</evidence>
<evidence type="ECO:0000256" key="6">
    <source>
        <dbReference type="PIRNR" id="PIRNR000183"/>
    </source>
</evidence>
<dbReference type="GO" id="GO:0005886">
    <property type="term" value="C:plasma membrane"/>
    <property type="evidence" value="ECO:0007669"/>
    <property type="project" value="TreeGrafter"/>
</dbReference>
<feature type="binding site" evidence="9">
    <location>
        <begin position="266"/>
        <end position="269"/>
    </location>
    <ligand>
        <name>NAD(+)</name>
        <dbReference type="ChEBI" id="CHEBI:57540"/>
    </ligand>
</feature>
<dbReference type="InterPro" id="IPR008141">
    <property type="entry name" value="Ala_DH"/>
</dbReference>
<evidence type="ECO:0000256" key="5">
    <source>
        <dbReference type="ARBA" id="ARBA00023027"/>
    </source>
</evidence>
<dbReference type="InterPro" id="IPR007698">
    <property type="entry name" value="AlaDH/PNT_NAD(H)-bd"/>
</dbReference>
<dbReference type="InterPro" id="IPR008142">
    <property type="entry name" value="AlaDH/PNT_CS1"/>
</dbReference>
<evidence type="ECO:0000259" key="11">
    <source>
        <dbReference type="SMART" id="SM01003"/>
    </source>
</evidence>
<dbReference type="SMART" id="SM01002">
    <property type="entry name" value="AlaDh_PNT_C"/>
    <property type="match status" value="1"/>
</dbReference>
<comment type="catalytic activity">
    <reaction evidence="6">
        <text>L-alanine + NAD(+) + H2O = pyruvate + NH4(+) + NADH + H(+)</text>
        <dbReference type="Rhea" id="RHEA:18405"/>
        <dbReference type="ChEBI" id="CHEBI:15361"/>
        <dbReference type="ChEBI" id="CHEBI:15377"/>
        <dbReference type="ChEBI" id="CHEBI:15378"/>
        <dbReference type="ChEBI" id="CHEBI:28938"/>
        <dbReference type="ChEBI" id="CHEBI:57540"/>
        <dbReference type="ChEBI" id="CHEBI:57945"/>
        <dbReference type="ChEBI" id="CHEBI:57972"/>
        <dbReference type="EC" id="1.4.1.1"/>
    </reaction>
</comment>
<dbReference type="UniPathway" id="UPA00527">
    <property type="reaction ID" value="UER00585"/>
</dbReference>
<dbReference type="PROSITE" id="PS00836">
    <property type="entry name" value="ALADH_PNT_1"/>
    <property type="match status" value="1"/>
</dbReference>
<feature type="binding site" evidence="9">
    <location>
        <begin position="238"/>
        <end position="239"/>
    </location>
    <ligand>
        <name>NAD(+)</name>
        <dbReference type="ChEBI" id="CHEBI:57540"/>
    </ligand>
</feature>
<dbReference type="PANTHER" id="PTHR42795:SF1">
    <property type="entry name" value="ALANINE DEHYDROGENASE"/>
    <property type="match status" value="1"/>
</dbReference>
<evidence type="ECO:0000256" key="3">
    <source>
        <dbReference type="ARBA" id="ARBA00012897"/>
    </source>
</evidence>
<dbReference type="PROSITE" id="PS00837">
    <property type="entry name" value="ALADH_PNT_2"/>
    <property type="match status" value="1"/>
</dbReference>
<organism evidence="12 13">
    <name type="scientific">Aeribacillus pallidus</name>
    <dbReference type="NCBI Taxonomy" id="33936"/>
    <lineage>
        <taxon>Bacteria</taxon>
        <taxon>Bacillati</taxon>
        <taxon>Bacillota</taxon>
        <taxon>Bacilli</taxon>
        <taxon>Bacillales</taxon>
        <taxon>Bacillaceae</taxon>
        <taxon>Aeribacillus</taxon>
    </lineage>
</organism>
<feature type="binding site" evidence="9">
    <location>
        <position position="133"/>
    </location>
    <ligand>
        <name>NAD(+)</name>
        <dbReference type="ChEBI" id="CHEBI:57540"/>
    </ligand>
</feature>
<evidence type="ECO:0000256" key="2">
    <source>
        <dbReference type="ARBA" id="ARBA00005689"/>
    </source>
</evidence>
<sequence length="378" mass="40264">MIIGVPKEIKNNENRVAITPAGVVQLINAGHKVVIEANAGIGSGFTDEEYKQAGAEIVERASEVWEKAEMILKVKEPLPAEYVYFRKGLILFTYLHLANEPELAKALVENEVTAIAYETITVNNTLPLLTPMSEVAGRMAAQLGAQYLEKSKGGKGILLSGVPGVKRGKVTIIGGGVVGTNAAKIAQGLGADVTIIDLNPARLRQLEDIFGSTVQTLMSNPYNIAESVKDSDLVIGSVLIPGAKAPKLVTEEMVKSMQPGSVIIDVAIDQGGNFETINYATTHDNPIIEKYGVLHYAVANIPGAVPRTATIALTNVTIPYAVQIASKGVIQAIKESEAIKTGVNVMNGNITFKAVAHDLGYDYVPVDDVISERLYSTS</sequence>
<dbReference type="NCBIfam" id="TIGR00518">
    <property type="entry name" value="alaDH"/>
    <property type="match status" value="1"/>
</dbReference>